<dbReference type="AlphaFoldDB" id="A0AA40FC04"/>
<name>A0AA40FC04_9PEZI</name>
<dbReference type="EMBL" id="JAUKUD010000001">
    <property type="protein sequence ID" value="KAK0754931.1"/>
    <property type="molecule type" value="Genomic_DNA"/>
</dbReference>
<dbReference type="Proteomes" id="UP001172155">
    <property type="component" value="Unassembled WGS sequence"/>
</dbReference>
<dbReference type="InterPro" id="IPR041588">
    <property type="entry name" value="Integrase_H2C2"/>
</dbReference>
<protein>
    <recommendedName>
        <fullName evidence="1">Integrase zinc-binding domain-containing protein</fullName>
    </recommendedName>
</protein>
<proteinExistence type="predicted"/>
<accession>A0AA40FC04</accession>
<reference evidence="2" key="1">
    <citation type="submission" date="2023-06" db="EMBL/GenBank/DDBJ databases">
        <title>Genome-scale phylogeny and comparative genomics of the fungal order Sordariales.</title>
        <authorList>
            <consortium name="Lawrence Berkeley National Laboratory"/>
            <person name="Hensen N."/>
            <person name="Bonometti L."/>
            <person name="Westerberg I."/>
            <person name="Brannstrom I.O."/>
            <person name="Guillou S."/>
            <person name="Cros-Aarteil S."/>
            <person name="Calhoun S."/>
            <person name="Haridas S."/>
            <person name="Kuo A."/>
            <person name="Mondo S."/>
            <person name="Pangilinan J."/>
            <person name="Riley R."/>
            <person name="LaButti K."/>
            <person name="Andreopoulos B."/>
            <person name="Lipzen A."/>
            <person name="Chen C."/>
            <person name="Yanf M."/>
            <person name="Daum C."/>
            <person name="Ng V."/>
            <person name="Clum A."/>
            <person name="Steindorff A."/>
            <person name="Ohm R."/>
            <person name="Martin F."/>
            <person name="Silar P."/>
            <person name="Natvig D."/>
            <person name="Lalanne C."/>
            <person name="Gautier V."/>
            <person name="Ament-velasquez S.L."/>
            <person name="Kruys A."/>
            <person name="Hutchinson M.I."/>
            <person name="Powell A.J."/>
            <person name="Barry K."/>
            <person name="Miller A.N."/>
            <person name="Grigoriev I.V."/>
            <person name="Debuchy R."/>
            <person name="Gladieux P."/>
            <person name="Thoren M.H."/>
            <person name="Johannesson H."/>
        </authorList>
    </citation>
    <scope>NUCLEOTIDE SEQUENCE</scope>
    <source>
        <strain evidence="2">SMH3187-1</strain>
    </source>
</reference>
<gene>
    <name evidence="2" type="ORF">B0T18DRAFT_312867</name>
</gene>
<evidence type="ECO:0000313" key="3">
    <source>
        <dbReference type="Proteomes" id="UP001172155"/>
    </source>
</evidence>
<organism evidence="2 3">
    <name type="scientific">Schizothecium vesticola</name>
    <dbReference type="NCBI Taxonomy" id="314040"/>
    <lineage>
        <taxon>Eukaryota</taxon>
        <taxon>Fungi</taxon>
        <taxon>Dikarya</taxon>
        <taxon>Ascomycota</taxon>
        <taxon>Pezizomycotina</taxon>
        <taxon>Sordariomycetes</taxon>
        <taxon>Sordariomycetidae</taxon>
        <taxon>Sordariales</taxon>
        <taxon>Schizotheciaceae</taxon>
        <taxon>Schizothecium</taxon>
    </lineage>
</organism>
<feature type="domain" description="Integrase zinc-binding" evidence="1">
    <location>
        <begin position="2"/>
        <end position="50"/>
    </location>
</feature>
<comment type="caution">
    <text evidence="2">The sequence shown here is derived from an EMBL/GenBank/DDBJ whole genome shotgun (WGS) entry which is preliminary data.</text>
</comment>
<dbReference type="Gene3D" id="1.10.340.70">
    <property type="match status" value="1"/>
</dbReference>
<keyword evidence="3" id="KW-1185">Reference proteome</keyword>
<evidence type="ECO:0000313" key="2">
    <source>
        <dbReference type="EMBL" id="KAK0754931.1"/>
    </source>
</evidence>
<evidence type="ECO:0000259" key="1">
    <source>
        <dbReference type="Pfam" id="PF17921"/>
    </source>
</evidence>
<sequence>MREILEDTHDGEHHFGANRMLHDLVSVLFDRKSATVKSYVRHCQVCVENQISRQKTPGKLQPIAVIPIPGHTIGIDFVVGLPVVKNSRIWATPEGGFDTLMSVSGQFDKRTIAIPGRTT</sequence>
<dbReference type="Pfam" id="PF17921">
    <property type="entry name" value="Integrase_H2C2"/>
    <property type="match status" value="1"/>
</dbReference>